<gene>
    <name evidence="1" type="ORF">RAJCM14343_4710</name>
</gene>
<accession>A0ABQ0YS75</accession>
<dbReference type="Proteomes" id="UP000325466">
    <property type="component" value="Unassembled WGS sequence"/>
</dbReference>
<dbReference type="EMBL" id="BLAH01000117">
    <property type="protein sequence ID" value="GES39439.1"/>
    <property type="molecule type" value="Genomic_DNA"/>
</dbReference>
<evidence type="ECO:0000313" key="1">
    <source>
        <dbReference type="EMBL" id="GES39439.1"/>
    </source>
</evidence>
<protein>
    <recommendedName>
        <fullName evidence="3">Minor tail protein</fullName>
    </recommendedName>
</protein>
<comment type="caution">
    <text evidence="1">The sequence shown here is derived from an EMBL/GenBank/DDBJ whole genome shotgun (WGS) entry which is preliminary data.</text>
</comment>
<sequence length="306" mass="32820">MMAVLTRVGMWWTSHLGTRWDLMAGTEGAVLPQGLKSVFLPKFTPRTHTSARVPGVRFDGIDWDAGELGMTVTVGDTWVSRPDGRFRRGDEWLLLDRAFRDSFSPLYPGTLEVQALSQTRRFVGRLVELDLADTAAAMPDIAGKTTYSITVASESPFYLGKPQVYDFGFVGAAAPENYYGPANAGPDFYITGGNALGNVVLTNPGQVEEWPTWTVDGPGQAVLGIGDHITYTHGLAAGERLVIVTDPNGTTVEDGAGNRAWDRIAGLYDFAPVAPGDNVLATAQIVGGGPGANIRLELATHFLSAY</sequence>
<reference evidence="1 2" key="1">
    <citation type="journal article" date="2018" name="Biodegradation">
        <title>1,4-Dioxane degradation characteristics of Rhodococcus aetherivorans JCM 14343.</title>
        <authorList>
            <person name="Inoue D."/>
            <person name="Tsunoda T."/>
            <person name="Yamamoto N."/>
            <person name="Ike M."/>
            <person name="Sei K."/>
        </authorList>
    </citation>
    <scope>NUCLEOTIDE SEQUENCE [LARGE SCALE GENOMIC DNA]</scope>
    <source>
        <strain evidence="1 2">JCM 14343</strain>
    </source>
</reference>
<proteinExistence type="predicted"/>
<organism evidence="1 2">
    <name type="scientific">Rhodococcus aetherivorans</name>
    <dbReference type="NCBI Taxonomy" id="191292"/>
    <lineage>
        <taxon>Bacteria</taxon>
        <taxon>Bacillati</taxon>
        <taxon>Actinomycetota</taxon>
        <taxon>Actinomycetes</taxon>
        <taxon>Mycobacteriales</taxon>
        <taxon>Nocardiaceae</taxon>
        <taxon>Rhodococcus</taxon>
    </lineage>
</organism>
<keyword evidence="2" id="KW-1185">Reference proteome</keyword>
<evidence type="ECO:0000313" key="2">
    <source>
        <dbReference type="Proteomes" id="UP000325466"/>
    </source>
</evidence>
<evidence type="ECO:0008006" key="3">
    <source>
        <dbReference type="Google" id="ProtNLM"/>
    </source>
</evidence>
<name>A0ABQ0YS75_9NOCA</name>